<dbReference type="InterPro" id="IPR011460">
    <property type="entry name" value="Lcl_C"/>
</dbReference>
<evidence type="ECO:0000259" key="3">
    <source>
        <dbReference type="Pfam" id="PF07603"/>
    </source>
</evidence>
<organism evidence="4 5">
    <name type="scientific">Marinomonas ostreistagni</name>
    <dbReference type="NCBI Taxonomy" id="359209"/>
    <lineage>
        <taxon>Bacteria</taxon>
        <taxon>Pseudomonadati</taxon>
        <taxon>Pseudomonadota</taxon>
        <taxon>Gammaproteobacteria</taxon>
        <taxon>Oceanospirillales</taxon>
        <taxon>Oceanospirillaceae</taxon>
        <taxon>Marinomonas</taxon>
    </lineage>
</organism>
<feature type="compositionally biased region" description="Low complexity" evidence="1">
    <location>
        <begin position="25"/>
        <end position="44"/>
    </location>
</feature>
<feature type="compositionally biased region" description="Acidic residues" evidence="1">
    <location>
        <begin position="45"/>
        <end position="82"/>
    </location>
</feature>
<keyword evidence="2" id="KW-0732">Signal</keyword>
<protein>
    <submittedName>
        <fullName evidence="4">DUF1566 domain-containing protein</fullName>
    </submittedName>
</protein>
<dbReference type="Proteomes" id="UP000598488">
    <property type="component" value="Unassembled WGS sequence"/>
</dbReference>
<accession>A0ABS0ZB75</accession>
<gene>
    <name evidence="4" type="ORF">JHD44_09510</name>
</gene>
<evidence type="ECO:0000256" key="2">
    <source>
        <dbReference type="SAM" id="SignalP"/>
    </source>
</evidence>
<comment type="caution">
    <text evidence="4">The sequence shown here is derived from an EMBL/GenBank/DDBJ whole genome shotgun (WGS) entry which is preliminary data.</text>
</comment>
<dbReference type="Pfam" id="PF07603">
    <property type="entry name" value="Lcl_C"/>
    <property type="match status" value="1"/>
</dbReference>
<feature type="signal peptide" evidence="2">
    <location>
        <begin position="1"/>
        <end position="18"/>
    </location>
</feature>
<dbReference type="EMBL" id="JAEMUH010000008">
    <property type="protein sequence ID" value="MBJ7550916.1"/>
    <property type="molecule type" value="Genomic_DNA"/>
</dbReference>
<sequence>MNRLLISLFCLFLLSACGEPEPSADGTDSSGEQTSTDGSSGTDDTNTDTDTTEDTDTSEDDTQTDTEEDSTGSDDSDGDDSSSEPVDYSIDVSLQAPTSLVAVVADQQVLLRWNKTPNAVAYAVYYSTEEITASSELSSLLLAVDDLEETSYTSPAAYLENGVTYYAAVVAQTSLDATTVSSFSPIKTFVPMDNGIDVTDFAQMRELNDTGSKFAVSSDTHQEACEGGDLLPEGQDCSFGRDVDDIASGDDDGLAGFSFSKVGSDGSILTADSEDWNCVLDHVTGLMWEVKDSSDSASGSAFSGSLHDADDSFTWYEPDLSGSGVTEGEDSNTSNPDSCFGYDGADGLCNTSAFRERVNAEGLCGFNDWRLPTTKELMSLVYYGNSFARRTTFAIDTNFFPFTSDTLVDSYWTSSPFYEVGNSSRAWRVYLRDTASSGQELGLLDGLSKGSSLGVMLVRTDDE</sequence>
<evidence type="ECO:0000256" key="1">
    <source>
        <dbReference type="SAM" id="MobiDB-lite"/>
    </source>
</evidence>
<feature type="chain" id="PRO_5047052322" evidence="2">
    <location>
        <begin position="19"/>
        <end position="463"/>
    </location>
</feature>
<name>A0ABS0ZB75_9GAMM</name>
<dbReference type="InterPro" id="IPR013783">
    <property type="entry name" value="Ig-like_fold"/>
</dbReference>
<reference evidence="4 5" key="1">
    <citation type="submission" date="2020-12" db="EMBL/GenBank/DDBJ databases">
        <title>Comparative genome analysis of fungal antagonists Marinomonas ostreistagni 398 and M. spartinae 468.</title>
        <authorList>
            <person name="Fields J.L."/>
            <person name="Mavrodi O.V."/>
            <person name="Biber P.D."/>
            <person name="Indest K.J."/>
            <person name="Mavrodi D.V."/>
        </authorList>
    </citation>
    <scope>NUCLEOTIDE SEQUENCE [LARGE SCALE GENOMIC DNA]</scope>
    <source>
        <strain evidence="4 5">USM7</strain>
    </source>
</reference>
<feature type="domain" description="Lcl C-terminal" evidence="3">
    <location>
        <begin position="278"/>
        <end position="438"/>
    </location>
</feature>
<feature type="region of interest" description="Disordered" evidence="1">
    <location>
        <begin position="19"/>
        <end position="86"/>
    </location>
</feature>
<evidence type="ECO:0000313" key="4">
    <source>
        <dbReference type="EMBL" id="MBJ7550916.1"/>
    </source>
</evidence>
<dbReference type="RefSeq" id="WP_199462523.1">
    <property type="nucleotide sequence ID" value="NZ_JAEMUH010000008.1"/>
</dbReference>
<dbReference type="Gene3D" id="2.60.40.10">
    <property type="entry name" value="Immunoglobulins"/>
    <property type="match status" value="1"/>
</dbReference>
<keyword evidence="5" id="KW-1185">Reference proteome</keyword>
<dbReference type="PROSITE" id="PS51257">
    <property type="entry name" value="PROKAR_LIPOPROTEIN"/>
    <property type="match status" value="1"/>
</dbReference>
<proteinExistence type="predicted"/>
<evidence type="ECO:0000313" key="5">
    <source>
        <dbReference type="Proteomes" id="UP000598488"/>
    </source>
</evidence>